<dbReference type="EMBL" id="JBHDIY010000002">
    <property type="protein sequence ID" value="MFL4471455.1"/>
    <property type="molecule type" value="Genomic_DNA"/>
</dbReference>
<dbReference type="Proteomes" id="UP001627408">
    <property type="component" value="Unassembled WGS sequence"/>
</dbReference>
<comment type="caution">
    <text evidence="1">The sequence shown here is derived from an EMBL/GenBank/DDBJ whole genome shotgun (WGS) entry which is preliminary data.</text>
</comment>
<protein>
    <submittedName>
        <fullName evidence="1">Molybdopterin-binding protein</fullName>
    </submittedName>
</protein>
<dbReference type="Gene3D" id="3.40.980.10">
    <property type="entry name" value="MoaB/Mog-like domain"/>
    <property type="match status" value="1"/>
</dbReference>
<dbReference type="SUPFAM" id="SSF53218">
    <property type="entry name" value="Molybdenum cofactor biosynthesis proteins"/>
    <property type="match status" value="1"/>
</dbReference>
<name>A0ABW8UX94_9RHOB</name>
<dbReference type="RefSeq" id="WP_407593299.1">
    <property type="nucleotide sequence ID" value="NZ_JBHDIY010000002.1"/>
</dbReference>
<dbReference type="CDD" id="cd03522">
    <property type="entry name" value="MoeA_like"/>
    <property type="match status" value="1"/>
</dbReference>
<evidence type="ECO:0000313" key="2">
    <source>
        <dbReference type="Proteomes" id="UP001627408"/>
    </source>
</evidence>
<dbReference type="InterPro" id="IPR036425">
    <property type="entry name" value="MoaB/Mog-like_dom_sf"/>
</dbReference>
<accession>A0ABW8UX94</accession>
<keyword evidence="2" id="KW-1185">Reference proteome</keyword>
<reference evidence="1 2" key="1">
    <citation type="submission" date="2024-08" db="EMBL/GenBank/DDBJ databases">
        <title>Tateyamaria sp. nov., isolated from marine algae.</title>
        <authorList>
            <person name="Choi B.J."/>
            <person name="Kim J.M."/>
            <person name="Lee J.K."/>
            <person name="Choi D.G."/>
            <person name="Bayburt H."/>
            <person name="Baek J.H."/>
            <person name="Han D.M."/>
            <person name="Jeon C.O."/>
        </authorList>
    </citation>
    <scope>NUCLEOTIDE SEQUENCE [LARGE SCALE GENOMIC DNA]</scope>
    <source>
        <strain evidence="1 2">KMU-156</strain>
    </source>
</reference>
<organism evidence="1 2">
    <name type="scientific">Tateyamaria armeniaca</name>
    <dbReference type="NCBI Taxonomy" id="2518930"/>
    <lineage>
        <taxon>Bacteria</taxon>
        <taxon>Pseudomonadati</taxon>
        <taxon>Pseudomonadota</taxon>
        <taxon>Alphaproteobacteria</taxon>
        <taxon>Rhodobacterales</taxon>
        <taxon>Roseobacteraceae</taxon>
        <taxon>Tateyamaria</taxon>
    </lineage>
</organism>
<sequence length="330" mass="33771">MIFGPVPVAQAAGAVLAHSIMSAAGRVPKGTKLTQAHVTDLAAQGHDTLVVARLEAGDVEEDAAATALAHALVPDPEGQGLRIAPAGAGRVNLYATGPGVVRIDVDAVTTLNTVDPMITLATVAPFHRVEDRTMVATIKIISYAVPEAHLTQACAAAPRALSVEAPRFGTATLIETQVGDGVPGDKGRAALVGRLDRMGLSLGPRVVVPHKVDPLAEAIARAEGEVVFILTASATSDVIDVAPEGLRAAGGRVSVFGMPVDPGNLLFIGDFGDKPVIGLPGCARSPALNGADWVLERLICGIPLGQAEISAMGVGGLLKEIPTRPRPRAT</sequence>
<evidence type="ECO:0000313" key="1">
    <source>
        <dbReference type="EMBL" id="MFL4471455.1"/>
    </source>
</evidence>
<proteinExistence type="predicted"/>
<gene>
    <name evidence="1" type="ORF">ACERZ8_16825</name>
</gene>